<dbReference type="GO" id="GO:0015344">
    <property type="term" value="F:siderophore uptake transmembrane transporter activity"/>
    <property type="evidence" value="ECO:0007669"/>
    <property type="project" value="TreeGrafter"/>
</dbReference>
<dbReference type="SUPFAM" id="SSF56935">
    <property type="entry name" value="Porins"/>
    <property type="match status" value="1"/>
</dbReference>
<evidence type="ECO:0000256" key="3">
    <source>
        <dbReference type="ARBA" id="ARBA00022452"/>
    </source>
</evidence>
<dbReference type="Pfam" id="PF00593">
    <property type="entry name" value="TonB_dep_Rec_b-barrel"/>
    <property type="match status" value="1"/>
</dbReference>
<dbReference type="PANTHER" id="PTHR30069">
    <property type="entry name" value="TONB-DEPENDENT OUTER MEMBRANE RECEPTOR"/>
    <property type="match status" value="1"/>
</dbReference>
<evidence type="ECO:0000313" key="13">
    <source>
        <dbReference type="Proteomes" id="UP000233398"/>
    </source>
</evidence>
<accession>A0A2N0VME2</accession>
<proteinExistence type="inferred from homology"/>
<comment type="similarity">
    <text evidence="8 9">Belongs to the TonB-dependent receptor family.</text>
</comment>
<evidence type="ECO:0000256" key="9">
    <source>
        <dbReference type="RuleBase" id="RU003357"/>
    </source>
</evidence>
<keyword evidence="7 8" id="KW-0998">Cell outer membrane</keyword>
<dbReference type="Pfam" id="PF13715">
    <property type="entry name" value="CarbopepD_reg_2"/>
    <property type="match status" value="1"/>
</dbReference>
<keyword evidence="12" id="KW-0675">Receptor</keyword>
<dbReference type="InterPro" id="IPR039426">
    <property type="entry name" value="TonB-dep_rcpt-like"/>
</dbReference>
<dbReference type="Gene3D" id="2.60.40.1120">
    <property type="entry name" value="Carboxypeptidase-like, regulatory domain"/>
    <property type="match status" value="1"/>
</dbReference>
<dbReference type="PANTHER" id="PTHR30069:SF40">
    <property type="entry name" value="TONB-DEPENDENT RECEPTOR NMB0964-RELATED"/>
    <property type="match status" value="1"/>
</dbReference>
<dbReference type="EMBL" id="PISP01000001">
    <property type="protein sequence ID" value="PKD45376.1"/>
    <property type="molecule type" value="Genomic_DNA"/>
</dbReference>
<evidence type="ECO:0000256" key="8">
    <source>
        <dbReference type="PROSITE-ProRule" id="PRU01360"/>
    </source>
</evidence>
<dbReference type="Proteomes" id="UP000233398">
    <property type="component" value="Unassembled WGS sequence"/>
</dbReference>
<feature type="domain" description="TonB-dependent receptor-like beta-barrel" evidence="10">
    <location>
        <begin position="278"/>
        <end position="703"/>
    </location>
</feature>
<dbReference type="SUPFAM" id="SSF49452">
    <property type="entry name" value="Starch-binding domain-like"/>
    <property type="match status" value="1"/>
</dbReference>
<keyword evidence="4 8" id="KW-0812">Transmembrane</keyword>
<reference evidence="12 13" key="1">
    <citation type="submission" date="2017-11" db="EMBL/GenBank/DDBJ databases">
        <title>Rhodohalobacter 15182 sp. nov., isolated from a salt lake.</title>
        <authorList>
            <person name="Han S."/>
        </authorList>
    </citation>
    <scope>NUCLEOTIDE SEQUENCE [LARGE SCALE GENOMIC DNA]</scope>
    <source>
        <strain evidence="12 13">15182</strain>
    </source>
</reference>
<dbReference type="Gene3D" id="2.40.170.20">
    <property type="entry name" value="TonB-dependent receptor, beta-barrel domain"/>
    <property type="match status" value="1"/>
</dbReference>
<comment type="caution">
    <text evidence="12">The sequence shown here is derived from an EMBL/GenBank/DDBJ whole genome shotgun (WGS) entry which is preliminary data.</text>
</comment>
<keyword evidence="13" id="KW-1185">Reference proteome</keyword>
<evidence type="ECO:0000256" key="6">
    <source>
        <dbReference type="ARBA" id="ARBA00023136"/>
    </source>
</evidence>
<protein>
    <submittedName>
        <fullName evidence="12">TonB-dependent receptor</fullName>
    </submittedName>
</protein>
<evidence type="ECO:0000256" key="1">
    <source>
        <dbReference type="ARBA" id="ARBA00004571"/>
    </source>
</evidence>
<evidence type="ECO:0000259" key="10">
    <source>
        <dbReference type="Pfam" id="PF00593"/>
    </source>
</evidence>
<gene>
    <name evidence="12" type="ORF">CWD77_05370</name>
</gene>
<dbReference type="InterPro" id="IPR012910">
    <property type="entry name" value="Plug_dom"/>
</dbReference>
<evidence type="ECO:0000259" key="11">
    <source>
        <dbReference type="Pfam" id="PF07715"/>
    </source>
</evidence>
<dbReference type="InterPro" id="IPR037066">
    <property type="entry name" value="Plug_dom_sf"/>
</dbReference>
<dbReference type="OrthoDB" id="9795928at2"/>
<keyword evidence="5 9" id="KW-0798">TonB box</keyword>
<comment type="subcellular location">
    <subcellularLocation>
        <location evidence="1 8">Cell outer membrane</location>
        <topology evidence="1 8">Multi-pass membrane protein</topology>
    </subcellularLocation>
</comment>
<dbReference type="GO" id="GO:0030246">
    <property type="term" value="F:carbohydrate binding"/>
    <property type="evidence" value="ECO:0007669"/>
    <property type="project" value="InterPro"/>
</dbReference>
<dbReference type="GO" id="GO:0009279">
    <property type="term" value="C:cell outer membrane"/>
    <property type="evidence" value="ECO:0007669"/>
    <property type="project" value="UniProtKB-SubCell"/>
</dbReference>
<evidence type="ECO:0000313" key="12">
    <source>
        <dbReference type="EMBL" id="PKD45376.1"/>
    </source>
</evidence>
<dbReference type="InterPro" id="IPR013784">
    <property type="entry name" value="Carb-bd-like_fold"/>
</dbReference>
<dbReference type="Gene3D" id="2.170.130.10">
    <property type="entry name" value="TonB-dependent receptor, plug domain"/>
    <property type="match status" value="1"/>
</dbReference>
<dbReference type="AlphaFoldDB" id="A0A2N0VME2"/>
<evidence type="ECO:0000256" key="7">
    <source>
        <dbReference type="ARBA" id="ARBA00023237"/>
    </source>
</evidence>
<keyword evidence="3 8" id="KW-1134">Transmembrane beta strand</keyword>
<name>A0A2N0VME2_9BACT</name>
<evidence type="ECO:0000256" key="2">
    <source>
        <dbReference type="ARBA" id="ARBA00022448"/>
    </source>
</evidence>
<evidence type="ECO:0000256" key="4">
    <source>
        <dbReference type="ARBA" id="ARBA00022692"/>
    </source>
</evidence>
<evidence type="ECO:0000256" key="5">
    <source>
        <dbReference type="ARBA" id="ARBA00023077"/>
    </source>
</evidence>
<organism evidence="12 13">
    <name type="scientific">Rhodohalobacter barkolensis</name>
    <dbReference type="NCBI Taxonomy" id="2053187"/>
    <lineage>
        <taxon>Bacteria</taxon>
        <taxon>Pseudomonadati</taxon>
        <taxon>Balneolota</taxon>
        <taxon>Balneolia</taxon>
        <taxon>Balneolales</taxon>
        <taxon>Balneolaceae</taxon>
        <taxon>Rhodohalobacter</taxon>
    </lineage>
</organism>
<dbReference type="PROSITE" id="PS52016">
    <property type="entry name" value="TONB_DEPENDENT_REC_3"/>
    <property type="match status" value="1"/>
</dbReference>
<sequence>MTAAGQSQSTGSVAGFVIDSETEEPVPFAYIHLEEINRTGTTDRHGYFKIHNVPEGRYSLYVHRIGYSSKTQRVEIEGGEETNLTLELSPTVLTGESIEVVADADQLGGANLEHASIKVTGAQLRRNLGTTLSETLANQPGFDQRTMGAAPARPVIRGLGDERVLILQDGERTGDVSGASPDHSVTVDPMGADEIEIARGPAALAYGSNAIGGVINVVRNQIANNKPSSINGTATVQGASVNTGISAAGRVSIPKNDFVYNVDVNGRYGDNYRSPSGTIDNSGYLTTNNAVGVSYIRPWGYSGLAASTFISNYGIPPDPEGGHANGVDVEMQKYQVESRSEFLINDHFFKMIESGISYRYYHHSEFESAEIIGTEYKQNSANINLKGTHRSLWFFNDGVVGIWGEFQDYQVLDRFNINANNYSASAFTIQEADFGPLHIEVGARFDAVLAKPDRENPDSRIGHIRQREFYSLASSATAIYNLGAGFSIGSTFLHSFRAPSIEELYSQGPHIAAYSFEIGNPDLDPERGLAKELFVRFRKSNANFELTGYHNGFKNYIYPRNTGRQNIFFPRLNDYQYESVGAEIYGLEGMMEFQLTSNLTLNSSASFTVGRRDVSDDEMESGDFDSDTTPLPMIPPFSFKTGLTYVSGPFQVGANVRHSFKQDRLAEFESVTDAYTLLGANAEYRLNSSGGYLHTFSIQANNILDETYQNHLSRLKDVFPEPGRNISLLYRLYF</sequence>
<keyword evidence="6 8" id="KW-0472">Membrane</keyword>
<dbReference type="InterPro" id="IPR000531">
    <property type="entry name" value="Beta-barrel_TonB"/>
</dbReference>
<dbReference type="GO" id="GO:0044718">
    <property type="term" value="P:siderophore transmembrane transport"/>
    <property type="evidence" value="ECO:0007669"/>
    <property type="project" value="TreeGrafter"/>
</dbReference>
<keyword evidence="2 8" id="KW-0813">Transport</keyword>
<dbReference type="Pfam" id="PF07715">
    <property type="entry name" value="Plug"/>
    <property type="match status" value="1"/>
</dbReference>
<dbReference type="InterPro" id="IPR036942">
    <property type="entry name" value="Beta-barrel_TonB_sf"/>
</dbReference>
<feature type="domain" description="TonB-dependent receptor plug" evidence="11">
    <location>
        <begin position="118"/>
        <end position="214"/>
    </location>
</feature>